<dbReference type="InterPro" id="IPR010998">
    <property type="entry name" value="Integrase_recombinase_N"/>
</dbReference>
<feature type="region of interest" description="Disordered" evidence="2">
    <location>
        <begin position="1"/>
        <end position="22"/>
    </location>
</feature>
<feature type="compositionally biased region" description="Basic and acidic residues" evidence="2">
    <location>
        <begin position="9"/>
        <end position="22"/>
    </location>
</feature>
<comment type="caution">
    <text evidence="3">The sequence shown here is derived from an EMBL/GenBank/DDBJ whole genome shotgun (WGS) entry which is preliminary data.</text>
</comment>
<evidence type="ECO:0000256" key="1">
    <source>
        <dbReference type="ARBA" id="ARBA00023125"/>
    </source>
</evidence>
<accession>A0A9N8YNS6</accession>
<dbReference type="InterPro" id="IPR052055">
    <property type="entry name" value="Hepadnavirus_pol/RT"/>
</dbReference>
<dbReference type="Gene3D" id="1.10.150.130">
    <property type="match status" value="1"/>
</dbReference>
<dbReference type="CDD" id="cd09275">
    <property type="entry name" value="RNase_HI_RT_DIRS1"/>
    <property type="match status" value="1"/>
</dbReference>
<dbReference type="AlphaFoldDB" id="A0A9N8YNS6"/>
<keyword evidence="4" id="KW-1185">Reference proteome</keyword>
<reference evidence="3" key="1">
    <citation type="submission" date="2021-06" db="EMBL/GenBank/DDBJ databases">
        <authorList>
            <person name="Kallberg Y."/>
            <person name="Tangrot J."/>
            <person name="Rosling A."/>
        </authorList>
    </citation>
    <scope>NUCLEOTIDE SEQUENCE</scope>
    <source>
        <strain evidence="3">UK204</strain>
    </source>
</reference>
<dbReference type="PANTHER" id="PTHR33050:SF7">
    <property type="entry name" value="RIBONUCLEASE H"/>
    <property type="match status" value="1"/>
</dbReference>
<dbReference type="Gene3D" id="3.10.10.10">
    <property type="entry name" value="HIV Type 1 Reverse Transcriptase, subunit A, domain 1"/>
    <property type="match status" value="1"/>
</dbReference>
<dbReference type="EMBL" id="CAJVPQ010000005">
    <property type="protein sequence ID" value="CAG8436135.1"/>
    <property type="molecule type" value="Genomic_DNA"/>
</dbReference>
<evidence type="ECO:0000256" key="2">
    <source>
        <dbReference type="SAM" id="MobiDB-lite"/>
    </source>
</evidence>
<dbReference type="PANTHER" id="PTHR33050">
    <property type="entry name" value="REVERSE TRANSCRIPTASE DOMAIN-CONTAINING PROTEIN"/>
    <property type="match status" value="1"/>
</dbReference>
<name>A0A9N8YNS6_9GLOM</name>
<dbReference type="InterPro" id="IPR043502">
    <property type="entry name" value="DNA/RNA_pol_sf"/>
</dbReference>
<keyword evidence="1" id="KW-0238">DNA-binding</keyword>
<dbReference type="OrthoDB" id="2365692at2759"/>
<dbReference type="Proteomes" id="UP000789570">
    <property type="component" value="Unassembled WGS sequence"/>
</dbReference>
<dbReference type="SUPFAM" id="SSF47823">
    <property type="entry name" value="lambda integrase-like, N-terminal domain"/>
    <property type="match status" value="1"/>
</dbReference>
<evidence type="ECO:0000313" key="3">
    <source>
        <dbReference type="EMBL" id="CAG8436135.1"/>
    </source>
</evidence>
<dbReference type="GO" id="GO:0003677">
    <property type="term" value="F:DNA binding"/>
    <property type="evidence" value="ECO:0007669"/>
    <property type="project" value="UniProtKB-KW"/>
</dbReference>
<proteinExistence type="predicted"/>
<evidence type="ECO:0000313" key="4">
    <source>
        <dbReference type="Proteomes" id="UP000789570"/>
    </source>
</evidence>
<sequence length="733" mass="85596">MTHSNLDGENNRNEQDIEHEIEPDVMEDLDSNIWYIQEEQPRNKEISFEPPIIDKKLWSNMPKYARKQDKALRCIAYKFSSAVRPIDNTLRMVYASKLNSNEEDQHNVWLHLEQTVLNTRALVLDSLSYVNEVRCEQALKATIFPNYQKPVRKEEEKRSINLDRVNFKIREKIFKVIVQLSRVNEESTETNTVHYGYSPEWKQLPPLRIPISKQKYSEKDLPIFQKKINSLLENGMIQEIDPDIPCFTSNLFIIPKKTGDFRAIIDLRKLNQSKSSVLSYTFILTSNAIFCLRLSQQTLLFCMSSIRPNCKSQRLHQNFETDHRDSKKDGNTGSGIPIRYFGHDFIKKLNTRRYKLSNQMFTGIQVYNKHKEIMSKSLTSSRLLRFPDKFKANDSQTSKEESEGFDLRMSKGKENEINFNTKTSIINKKANSDHKCNTFSKTAFQSLTMRQKLWSEKERLERHNMFIRGKSKSTKMVDFRTTKMEWKDQHEQHLHINQLEIKAIYFALRSFRTIMNQTILIKTDNTTCIAYINHQGGTVSSALSMIAENLWNLCFEKKHSLTSRIYSRILNTSADHAYKMKADRNNWILKQEIFHQLNKIWGPYQIDLFANRLNAQIPTYFSWIPDPFSTAAVSPLVSSSAATVNSSTNQANISENISDSRNTILKPKMEDPHMQHLRTRVWVSWCNVHELDPITCTISDISEFFADMLNKRMAFNTIASYRTAISEVHDHVD</sequence>
<dbReference type="SUPFAM" id="SSF56672">
    <property type="entry name" value="DNA/RNA polymerases"/>
    <property type="match status" value="1"/>
</dbReference>
<gene>
    <name evidence="3" type="ORF">FCALED_LOCUS77</name>
</gene>
<protein>
    <submittedName>
        <fullName evidence="3">10657_t:CDS:1</fullName>
    </submittedName>
</protein>
<organism evidence="3 4">
    <name type="scientific">Funneliformis caledonium</name>
    <dbReference type="NCBI Taxonomy" id="1117310"/>
    <lineage>
        <taxon>Eukaryota</taxon>
        <taxon>Fungi</taxon>
        <taxon>Fungi incertae sedis</taxon>
        <taxon>Mucoromycota</taxon>
        <taxon>Glomeromycotina</taxon>
        <taxon>Glomeromycetes</taxon>
        <taxon>Glomerales</taxon>
        <taxon>Glomeraceae</taxon>
        <taxon>Funneliformis</taxon>
    </lineage>
</organism>